<evidence type="ECO:0000313" key="1">
    <source>
        <dbReference type="EMBL" id="MDE9616913.1"/>
    </source>
</evidence>
<dbReference type="Proteomes" id="UP001147005">
    <property type="component" value="Unassembled WGS sequence"/>
</dbReference>
<dbReference type="AlphaFoldDB" id="A0A9X4GJ39"/>
<evidence type="ECO:0000313" key="2">
    <source>
        <dbReference type="Proteomes" id="UP001147005"/>
    </source>
</evidence>
<gene>
    <name evidence="1" type="ORF">L2111_02210</name>
</gene>
<proteinExistence type="predicted"/>
<dbReference type="RefSeq" id="WP_275397018.1">
    <property type="nucleotide sequence ID" value="NZ_JAKIHW010000001.1"/>
</dbReference>
<dbReference type="EMBL" id="JAKIHW010000001">
    <property type="protein sequence ID" value="MDE9616913.1"/>
    <property type="molecule type" value="Genomic_DNA"/>
</dbReference>
<protein>
    <submittedName>
        <fullName evidence="1">Uncharacterized protein</fullName>
    </submittedName>
</protein>
<name>A0A9X4GJ39_9ENTR</name>
<sequence length="160" mass="17774">MMKKIELMVAVAGIFFTATTLANLQEYKYSCEREPAPPQGIWQAYELTLRMDLENADLDTAAVNGTAISGWTYDAELIQNDEAIHLSGHAHEIAAFTHPLRNTDNLNIEVYGATGGVKVADVIFMSTSKSGDWCYRYGSKKELVMTELRKTHNTRILNGG</sequence>
<comment type="caution">
    <text evidence="1">The sequence shown here is derived from an EMBL/GenBank/DDBJ whole genome shotgun (WGS) entry which is preliminary data.</text>
</comment>
<reference evidence="1" key="1">
    <citation type="submission" date="2022-01" db="EMBL/GenBank/DDBJ databases">
        <title>Genetic Characterization of Carbapenem-resistant Citrobacter spp. from China: a multicenter study.</title>
        <authorList>
            <person name="Ye L."/>
        </authorList>
    </citation>
    <scope>NUCLEOTIDE SEQUENCE</scope>
    <source>
        <strain evidence="1">IR5432</strain>
    </source>
</reference>
<accession>A0A9X4GJ39</accession>
<organism evidence="1 2">
    <name type="scientific">Citrobacter portucalensis</name>
    <dbReference type="NCBI Taxonomy" id="1639133"/>
    <lineage>
        <taxon>Bacteria</taxon>
        <taxon>Pseudomonadati</taxon>
        <taxon>Pseudomonadota</taxon>
        <taxon>Gammaproteobacteria</taxon>
        <taxon>Enterobacterales</taxon>
        <taxon>Enterobacteriaceae</taxon>
        <taxon>Citrobacter</taxon>
        <taxon>Citrobacter freundii complex</taxon>
    </lineage>
</organism>